<dbReference type="RefSeq" id="WP_106123609.1">
    <property type="nucleotide sequence ID" value="NZ_PVTY01000014.1"/>
</dbReference>
<dbReference type="OrthoDB" id="3696354at2"/>
<dbReference type="SUPFAM" id="SSF81301">
    <property type="entry name" value="Nucleotidyltransferase"/>
    <property type="match status" value="1"/>
</dbReference>
<name>A0A2T0YFJ2_9MICC</name>
<sequence>MDAAAEPADPGIPSLHTVTLLQASLSDAGIDSVVGGSGLLASLGLIEEVHDWDLVVDAPIAGEGSAAARDRVVQRVEEVLDASGLPHRRRERSGIFHTAAALLVDAGDHSIDVLVGFALESTDRVVSIPARPGHLWRGLQMARPEEWSQAYRLMGRAERAESLQRHLGL</sequence>
<dbReference type="EMBL" id="PVTY01000014">
    <property type="protein sequence ID" value="PRZ13703.1"/>
    <property type="molecule type" value="Genomic_DNA"/>
</dbReference>
<dbReference type="Proteomes" id="UP000238217">
    <property type="component" value="Unassembled WGS sequence"/>
</dbReference>
<evidence type="ECO:0000313" key="2">
    <source>
        <dbReference type="Proteomes" id="UP000238217"/>
    </source>
</evidence>
<dbReference type="Gene3D" id="3.30.460.40">
    <property type="match status" value="1"/>
</dbReference>
<organism evidence="1 2">
    <name type="scientific">Nesterenkonia sandarakina</name>
    <dbReference type="NCBI Taxonomy" id="272918"/>
    <lineage>
        <taxon>Bacteria</taxon>
        <taxon>Bacillati</taxon>
        <taxon>Actinomycetota</taxon>
        <taxon>Actinomycetes</taxon>
        <taxon>Micrococcales</taxon>
        <taxon>Micrococcaceae</taxon>
        <taxon>Nesterenkonia</taxon>
    </lineage>
</organism>
<evidence type="ECO:0000313" key="1">
    <source>
        <dbReference type="EMBL" id="PRZ13703.1"/>
    </source>
</evidence>
<reference evidence="1 2" key="1">
    <citation type="submission" date="2018-03" db="EMBL/GenBank/DDBJ databases">
        <title>Comparative analysis of microorganisms from saline springs in Andes Mountain Range, Colombia.</title>
        <authorList>
            <person name="Rubin E."/>
        </authorList>
    </citation>
    <scope>NUCLEOTIDE SEQUENCE [LARGE SCALE GENOMIC DNA]</scope>
    <source>
        <strain evidence="1 2">CG 35</strain>
    </source>
</reference>
<comment type="caution">
    <text evidence="1">The sequence shown here is derived from an EMBL/GenBank/DDBJ whole genome shotgun (WGS) entry which is preliminary data.</text>
</comment>
<proteinExistence type="predicted"/>
<dbReference type="InterPro" id="IPR043519">
    <property type="entry name" value="NT_sf"/>
</dbReference>
<gene>
    <name evidence="1" type="ORF">BCL67_11431</name>
</gene>
<dbReference type="AlphaFoldDB" id="A0A2T0YFJ2"/>
<accession>A0A2T0YFJ2</accession>
<evidence type="ECO:0008006" key="3">
    <source>
        <dbReference type="Google" id="ProtNLM"/>
    </source>
</evidence>
<keyword evidence="2" id="KW-1185">Reference proteome</keyword>
<protein>
    <recommendedName>
        <fullName evidence="3">Nucleotidyltransferase AbiEii toxin of type IV toxin-antitoxin system</fullName>
    </recommendedName>
</protein>